<proteinExistence type="predicted"/>
<dbReference type="Pfam" id="PF01553">
    <property type="entry name" value="Acyltransferase"/>
    <property type="match status" value="1"/>
</dbReference>
<dbReference type="GO" id="GO:0003841">
    <property type="term" value="F:1-acylglycerol-3-phosphate O-acyltransferase activity"/>
    <property type="evidence" value="ECO:0007669"/>
    <property type="project" value="TreeGrafter"/>
</dbReference>
<keyword evidence="6" id="KW-1185">Reference proteome</keyword>
<evidence type="ECO:0000256" key="2">
    <source>
        <dbReference type="ARBA" id="ARBA00022679"/>
    </source>
</evidence>
<dbReference type="RefSeq" id="WP_207862932.1">
    <property type="nucleotide sequence ID" value="NZ_JAFREP010000046.1"/>
</dbReference>
<dbReference type="PANTHER" id="PTHR10434">
    <property type="entry name" value="1-ACYL-SN-GLYCEROL-3-PHOSPHATE ACYLTRANSFERASE"/>
    <property type="match status" value="1"/>
</dbReference>
<dbReference type="CDD" id="cd07989">
    <property type="entry name" value="LPLAT_AGPAT-like"/>
    <property type="match status" value="1"/>
</dbReference>
<sequence>MTEKLLVPPLGLKLRQIMRHPLPHHNPRYPSRVLRSMVWLAQRFVVEIENDLGVVGTENDPMIVVLNHNQRLEAVLVPALLTYLRDGKTIHFLADWPMMLIPGVGVLYRRNDVILLTHKNAKFRFFNRFKSRFDTGVPAQEQALNLLRNGSSIGVFPEATINRDPQRLMRGSPGAAKMALQTGVPILPIGIRFPYHPVDKPISDFAKMKLVVGKPITPSHPPEDAPKRRHVHELHCHVMTELAKVSGKSWDLQANKRRKYVL</sequence>
<dbReference type="GO" id="GO:0006654">
    <property type="term" value="P:phosphatidic acid biosynthetic process"/>
    <property type="evidence" value="ECO:0007669"/>
    <property type="project" value="TreeGrafter"/>
</dbReference>
<accession>A0A8J7QRM3</accession>
<name>A0A8J7QRM3_9BACT</name>
<dbReference type="AlphaFoldDB" id="A0A8J7QRM3"/>
<evidence type="ECO:0000313" key="6">
    <source>
        <dbReference type="Proteomes" id="UP000664417"/>
    </source>
</evidence>
<dbReference type="PANTHER" id="PTHR10434:SF40">
    <property type="entry name" value="1-ACYL-SN-GLYCEROL-3-PHOSPHATE ACYLTRANSFERASE"/>
    <property type="match status" value="1"/>
</dbReference>
<evidence type="ECO:0000256" key="1">
    <source>
        <dbReference type="ARBA" id="ARBA00005189"/>
    </source>
</evidence>
<evidence type="ECO:0000256" key="3">
    <source>
        <dbReference type="ARBA" id="ARBA00023315"/>
    </source>
</evidence>
<evidence type="ECO:0000259" key="4">
    <source>
        <dbReference type="SMART" id="SM00563"/>
    </source>
</evidence>
<comment type="pathway">
    <text evidence="1">Lipid metabolism.</text>
</comment>
<reference evidence="5" key="1">
    <citation type="submission" date="2021-03" db="EMBL/GenBank/DDBJ databases">
        <authorList>
            <person name="Wang G."/>
        </authorList>
    </citation>
    <scope>NUCLEOTIDE SEQUENCE</scope>
    <source>
        <strain evidence="5">KCTC 12899</strain>
    </source>
</reference>
<dbReference type="SMART" id="SM00563">
    <property type="entry name" value="PlsC"/>
    <property type="match status" value="1"/>
</dbReference>
<protein>
    <submittedName>
        <fullName evidence="5">1-acyl-sn-glycerol-3-phosphate acyltransferase</fullName>
    </submittedName>
</protein>
<comment type="caution">
    <text evidence="5">The sequence shown here is derived from an EMBL/GenBank/DDBJ whole genome shotgun (WGS) entry which is preliminary data.</text>
</comment>
<feature type="domain" description="Phospholipid/glycerol acyltransferase" evidence="4">
    <location>
        <begin position="62"/>
        <end position="194"/>
    </location>
</feature>
<gene>
    <name evidence="5" type="ORF">J3U88_31130</name>
</gene>
<dbReference type="InterPro" id="IPR002123">
    <property type="entry name" value="Plipid/glycerol_acylTrfase"/>
</dbReference>
<organism evidence="5 6">
    <name type="scientific">Acanthopleuribacter pedis</name>
    <dbReference type="NCBI Taxonomy" id="442870"/>
    <lineage>
        <taxon>Bacteria</taxon>
        <taxon>Pseudomonadati</taxon>
        <taxon>Acidobacteriota</taxon>
        <taxon>Holophagae</taxon>
        <taxon>Acanthopleuribacterales</taxon>
        <taxon>Acanthopleuribacteraceae</taxon>
        <taxon>Acanthopleuribacter</taxon>
    </lineage>
</organism>
<dbReference type="SUPFAM" id="SSF69593">
    <property type="entry name" value="Glycerol-3-phosphate (1)-acyltransferase"/>
    <property type="match status" value="1"/>
</dbReference>
<dbReference type="EMBL" id="JAFREP010000046">
    <property type="protein sequence ID" value="MBO1322960.1"/>
    <property type="molecule type" value="Genomic_DNA"/>
</dbReference>
<keyword evidence="3 5" id="KW-0012">Acyltransferase</keyword>
<keyword evidence="2" id="KW-0808">Transferase</keyword>
<evidence type="ECO:0000313" key="5">
    <source>
        <dbReference type="EMBL" id="MBO1322960.1"/>
    </source>
</evidence>
<dbReference type="Proteomes" id="UP000664417">
    <property type="component" value="Unassembled WGS sequence"/>
</dbReference>